<sequence length="561" mass="60872">MSLNSDSVSEMASRLVETVMINVDDFADSFLTCGTCFTGYDTRDRAAKLLPCSHTICRSCLDRILETQTQSDSFRCPICRETIAIPNGGAASFPPAFIVNQLLDLIATQRRDVVPKCRIHANQELLFCETCDVVFCAECRGRSHTSQLNCGTNNSTPVLTTATATTTTVLPFDDGRIPSLGDPGIPGVLSSSSGSSSGTALNHNVISFNVAIKRCTEIMLYKMHLCVQELNNAQDAVKTELDRLETNQNLCTEAVNSRFAEIIALVERRQAELLDEVKRLVDDKYRALTDQLSLIESEREAVRRECNSLKGVLDVRTISKAISYLNGKLDTVTTLIEPRENAFLRYQDRGQSAPTTTATYQCGTGAKRVTHLSTLSGDLVVGTNIHVGVTASNQQDTLGTDPYIGGTHGGGASAVGAGSTLVDISRCLAAFGRIVVSTTYPALCTARLPQQVVVNLHARAVIRAVDYHGRPQSTGGSDPVEVKLIDAEGRLVPTELLDVGDGSYQLILRPVTPGTHQLSIQILSRPIRGSPFQLPVRRAQQRRWCLNEGQSVIIEVVFLGS</sequence>
<evidence type="ECO:0000256" key="6">
    <source>
        <dbReference type="PROSITE-ProRule" id="PRU00087"/>
    </source>
</evidence>
<keyword evidence="8" id="KW-0175">Coiled coil</keyword>
<evidence type="ECO:0000313" key="11">
    <source>
        <dbReference type="Proteomes" id="UP000316759"/>
    </source>
</evidence>
<comment type="similarity">
    <text evidence="1">Belongs to the TRIM/RBCC family.</text>
</comment>
<keyword evidence="5" id="KW-0862">Zinc</keyword>
<gene>
    <name evidence="10" type="ORF">FGIG_08519</name>
</gene>
<dbReference type="InterPro" id="IPR013083">
    <property type="entry name" value="Znf_RING/FYVE/PHD"/>
</dbReference>
<dbReference type="SMART" id="SM00557">
    <property type="entry name" value="IG_FLMN"/>
    <property type="match status" value="1"/>
</dbReference>
<dbReference type="SUPFAM" id="SSF57845">
    <property type="entry name" value="B-box zinc-binding domain"/>
    <property type="match status" value="1"/>
</dbReference>
<dbReference type="InterPro" id="IPR013783">
    <property type="entry name" value="Ig-like_fold"/>
</dbReference>
<evidence type="ECO:0000256" key="1">
    <source>
        <dbReference type="ARBA" id="ARBA00008518"/>
    </source>
</evidence>
<evidence type="ECO:0000256" key="8">
    <source>
        <dbReference type="SAM" id="Coils"/>
    </source>
</evidence>
<evidence type="ECO:0000256" key="2">
    <source>
        <dbReference type="ARBA" id="ARBA00022723"/>
    </source>
</evidence>
<dbReference type="PANTHER" id="PTHR25462:SF285">
    <property type="entry name" value="RING-TYPE DOMAIN-CONTAINING PROTEIN"/>
    <property type="match status" value="1"/>
</dbReference>
<reference evidence="10 11" key="1">
    <citation type="submission" date="2019-04" db="EMBL/GenBank/DDBJ databases">
        <title>Annotation for the trematode Fasciola gigantica.</title>
        <authorList>
            <person name="Choi Y.-J."/>
        </authorList>
    </citation>
    <scope>NUCLEOTIDE SEQUENCE [LARGE SCALE GENOMIC DNA]</scope>
    <source>
        <strain evidence="10">Uganda_cow_1</strain>
    </source>
</reference>
<dbReference type="InterPro" id="IPR017907">
    <property type="entry name" value="Znf_RING_CS"/>
</dbReference>
<feature type="domain" description="RING-type" evidence="9">
    <location>
        <begin position="33"/>
        <end position="80"/>
    </location>
</feature>
<keyword evidence="2" id="KW-0479">Metal-binding</keyword>
<proteinExistence type="inferred from homology"/>
<feature type="coiled-coil region" evidence="8">
    <location>
        <begin position="227"/>
        <end position="305"/>
    </location>
</feature>
<dbReference type="GO" id="GO:0008270">
    <property type="term" value="F:zinc ion binding"/>
    <property type="evidence" value="ECO:0007669"/>
    <property type="project" value="UniProtKB-KW"/>
</dbReference>
<evidence type="ECO:0000259" key="9">
    <source>
        <dbReference type="PROSITE" id="PS50089"/>
    </source>
</evidence>
<dbReference type="PROSITE" id="PS50194">
    <property type="entry name" value="FILAMIN_REPEAT"/>
    <property type="match status" value="1"/>
</dbReference>
<protein>
    <submittedName>
        <fullName evidence="10">Tripartite motif-containing protein 3</fullName>
    </submittedName>
</protein>
<dbReference type="SUPFAM" id="SSF57850">
    <property type="entry name" value="RING/U-box"/>
    <property type="match status" value="1"/>
</dbReference>
<dbReference type="AlphaFoldDB" id="A0A504YF84"/>
<keyword evidence="11" id="KW-1185">Reference proteome</keyword>
<evidence type="ECO:0000256" key="4">
    <source>
        <dbReference type="ARBA" id="ARBA00022771"/>
    </source>
</evidence>
<dbReference type="InterPro" id="IPR047153">
    <property type="entry name" value="TRIM45/56/19-like"/>
</dbReference>
<comment type="caution">
    <text evidence="10">The sequence shown here is derived from an EMBL/GenBank/DDBJ whole genome shotgun (WGS) entry which is preliminary data.</text>
</comment>
<feature type="repeat" description="Filamin" evidence="6">
    <location>
        <begin position="436"/>
        <end position="536"/>
    </location>
</feature>
<evidence type="ECO:0000313" key="10">
    <source>
        <dbReference type="EMBL" id="TPP59191.1"/>
    </source>
</evidence>
<dbReference type="Gene3D" id="3.30.40.10">
    <property type="entry name" value="Zinc/RING finger domain, C3HC4 (zinc finger)"/>
    <property type="match status" value="1"/>
</dbReference>
<dbReference type="OrthoDB" id="252722at2759"/>
<dbReference type="Gene3D" id="2.60.40.10">
    <property type="entry name" value="Immunoglobulins"/>
    <property type="match status" value="1"/>
</dbReference>
<dbReference type="EMBL" id="SUNJ01011014">
    <property type="protein sequence ID" value="TPP59191.1"/>
    <property type="molecule type" value="Genomic_DNA"/>
</dbReference>
<dbReference type="STRING" id="46835.A0A504YF84"/>
<dbReference type="GO" id="GO:0005654">
    <property type="term" value="C:nucleoplasm"/>
    <property type="evidence" value="ECO:0007669"/>
    <property type="project" value="TreeGrafter"/>
</dbReference>
<dbReference type="InterPro" id="IPR001841">
    <property type="entry name" value="Znf_RING"/>
</dbReference>
<evidence type="ECO:0000256" key="3">
    <source>
        <dbReference type="ARBA" id="ARBA00022737"/>
    </source>
</evidence>
<dbReference type="Pfam" id="PF00630">
    <property type="entry name" value="Filamin"/>
    <property type="match status" value="1"/>
</dbReference>
<name>A0A504YF84_FASGI</name>
<dbReference type="Pfam" id="PF13639">
    <property type="entry name" value="zf-RING_2"/>
    <property type="match status" value="1"/>
</dbReference>
<evidence type="ECO:0000256" key="5">
    <source>
        <dbReference type="ARBA" id="ARBA00022833"/>
    </source>
</evidence>
<accession>A0A504YF84</accession>
<keyword evidence="4 7" id="KW-0863">Zinc-finger</keyword>
<dbReference type="InterPro" id="IPR001298">
    <property type="entry name" value="Filamin/ABP280_rpt"/>
</dbReference>
<dbReference type="PROSITE" id="PS50089">
    <property type="entry name" value="ZF_RING_2"/>
    <property type="match status" value="1"/>
</dbReference>
<dbReference type="PANTHER" id="PTHR25462">
    <property type="entry name" value="BONUS, ISOFORM C-RELATED"/>
    <property type="match status" value="1"/>
</dbReference>
<dbReference type="GO" id="GO:0061630">
    <property type="term" value="F:ubiquitin protein ligase activity"/>
    <property type="evidence" value="ECO:0007669"/>
    <property type="project" value="TreeGrafter"/>
</dbReference>
<dbReference type="SUPFAM" id="SSF81296">
    <property type="entry name" value="E set domains"/>
    <property type="match status" value="1"/>
</dbReference>
<dbReference type="Proteomes" id="UP000316759">
    <property type="component" value="Unassembled WGS sequence"/>
</dbReference>
<evidence type="ECO:0000256" key="7">
    <source>
        <dbReference type="PROSITE-ProRule" id="PRU00175"/>
    </source>
</evidence>
<dbReference type="SMART" id="SM00184">
    <property type="entry name" value="RING"/>
    <property type="match status" value="1"/>
</dbReference>
<dbReference type="PROSITE" id="PS00518">
    <property type="entry name" value="ZF_RING_1"/>
    <property type="match status" value="1"/>
</dbReference>
<organism evidence="10 11">
    <name type="scientific">Fasciola gigantica</name>
    <name type="common">Giant liver fluke</name>
    <dbReference type="NCBI Taxonomy" id="46835"/>
    <lineage>
        <taxon>Eukaryota</taxon>
        <taxon>Metazoa</taxon>
        <taxon>Spiralia</taxon>
        <taxon>Lophotrochozoa</taxon>
        <taxon>Platyhelminthes</taxon>
        <taxon>Trematoda</taxon>
        <taxon>Digenea</taxon>
        <taxon>Plagiorchiida</taxon>
        <taxon>Echinostomata</taxon>
        <taxon>Echinostomatoidea</taxon>
        <taxon>Fasciolidae</taxon>
        <taxon>Fasciola</taxon>
    </lineage>
</organism>
<dbReference type="InterPro" id="IPR014756">
    <property type="entry name" value="Ig_E-set"/>
</dbReference>
<dbReference type="CDD" id="cd16579">
    <property type="entry name" value="RING-HC_PML_C-V"/>
    <property type="match status" value="1"/>
</dbReference>
<keyword evidence="3" id="KW-0677">Repeat</keyword>
<dbReference type="InterPro" id="IPR017868">
    <property type="entry name" value="Filamin/ABP280_repeat-like"/>
</dbReference>